<reference evidence="2" key="1">
    <citation type="journal article" date="2023" name="Mol. Biol. Evol.">
        <title>Third-Generation Sequencing Reveals the Adaptive Role of the Epigenome in Three Deep-Sea Polychaetes.</title>
        <authorList>
            <person name="Perez M."/>
            <person name="Aroh O."/>
            <person name="Sun Y."/>
            <person name="Lan Y."/>
            <person name="Juniper S.K."/>
            <person name="Young C.R."/>
            <person name="Angers B."/>
            <person name="Qian P.Y."/>
        </authorList>
    </citation>
    <scope>NUCLEOTIDE SEQUENCE</scope>
    <source>
        <strain evidence="2">R07B-5</strain>
    </source>
</reference>
<protein>
    <submittedName>
        <fullName evidence="2">Uncharacterized protein</fullName>
    </submittedName>
</protein>
<dbReference type="Proteomes" id="UP001209878">
    <property type="component" value="Unassembled WGS sequence"/>
</dbReference>
<accession>A0AAD9KV49</accession>
<gene>
    <name evidence="2" type="ORF">NP493_570g00023</name>
</gene>
<sequence>MTHDMPNTTRRPGPIPYSRASRSPVRSGVRLSPLKASRDTTRHDHKFGAGNKVHDGTSSRVGSASGAPTSSRASGIVHLC</sequence>
<dbReference type="AlphaFoldDB" id="A0AAD9KV49"/>
<name>A0AAD9KV49_RIDPI</name>
<feature type="compositionally biased region" description="Polar residues" evidence="1">
    <location>
        <begin position="1"/>
        <end position="10"/>
    </location>
</feature>
<evidence type="ECO:0000256" key="1">
    <source>
        <dbReference type="SAM" id="MobiDB-lite"/>
    </source>
</evidence>
<comment type="caution">
    <text evidence="2">The sequence shown here is derived from an EMBL/GenBank/DDBJ whole genome shotgun (WGS) entry which is preliminary data.</text>
</comment>
<organism evidence="2 3">
    <name type="scientific">Ridgeia piscesae</name>
    <name type="common">Tubeworm</name>
    <dbReference type="NCBI Taxonomy" id="27915"/>
    <lineage>
        <taxon>Eukaryota</taxon>
        <taxon>Metazoa</taxon>
        <taxon>Spiralia</taxon>
        <taxon>Lophotrochozoa</taxon>
        <taxon>Annelida</taxon>
        <taxon>Polychaeta</taxon>
        <taxon>Sedentaria</taxon>
        <taxon>Canalipalpata</taxon>
        <taxon>Sabellida</taxon>
        <taxon>Siboglinidae</taxon>
        <taxon>Ridgeia</taxon>
    </lineage>
</organism>
<feature type="compositionally biased region" description="Polar residues" evidence="1">
    <location>
        <begin position="58"/>
        <end position="73"/>
    </location>
</feature>
<dbReference type="EMBL" id="JAODUO010000569">
    <property type="protein sequence ID" value="KAK2177944.1"/>
    <property type="molecule type" value="Genomic_DNA"/>
</dbReference>
<feature type="region of interest" description="Disordered" evidence="1">
    <location>
        <begin position="1"/>
        <end position="80"/>
    </location>
</feature>
<keyword evidence="3" id="KW-1185">Reference proteome</keyword>
<evidence type="ECO:0000313" key="2">
    <source>
        <dbReference type="EMBL" id="KAK2177944.1"/>
    </source>
</evidence>
<proteinExistence type="predicted"/>
<evidence type="ECO:0000313" key="3">
    <source>
        <dbReference type="Proteomes" id="UP001209878"/>
    </source>
</evidence>